<dbReference type="Gene3D" id="1.10.10.10">
    <property type="entry name" value="Winged helix-like DNA-binding domain superfamily/Winged helix DNA-binding domain"/>
    <property type="match status" value="1"/>
</dbReference>
<dbReference type="InterPro" id="IPR036388">
    <property type="entry name" value="WH-like_DNA-bd_sf"/>
</dbReference>
<dbReference type="SUPFAM" id="SSF46785">
    <property type="entry name" value="Winged helix' DNA-binding domain"/>
    <property type="match status" value="1"/>
</dbReference>
<name>A0A9Y2NKJ3_9PSEU</name>
<keyword evidence="1" id="KW-0805">Transcription regulation</keyword>
<dbReference type="KEGG" id="amog:QRX60_15115"/>
<proteinExistence type="predicted"/>
<evidence type="ECO:0000256" key="3">
    <source>
        <dbReference type="ARBA" id="ARBA00023163"/>
    </source>
</evidence>
<organism evidence="5 6">
    <name type="scientific">Amycolatopsis mongoliensis</name>
    <dbReference type="NCBI Taxonomy" id="715475"/>
    <lineage>
        <taxon>Bacteria</taxon>
        <taxon>Bacillati</taxon>
        <taxon>Actinomycetota</taxon>
        <taxon>Actinomycetes</taxon>
        <taxon>Pseudonocardiales</taxon>
        <taxon>Pseudonocardiaceae</taxon>
        <taxon>Amycolatopsis</taxon>
    </lineage>
</organism>
<feature type="domain" description="HTH gntR-type" evidence="4">
    <location>
        <begin position="9"/>
        <end position="77"/>
    </location>
</feature>
<accession>A0A9Y2NKJ3</accession>
<reference evidence="5 6" key="1">
    <citation type="submission" date="2023-06" db="EMBL/GenBank/DDBJ databases">
        <authorList>
            <person name="Oyuntsetseg B."/>
            <person name="Kim S.B."/>
        </authorList>
    </citation>
    <scope>NUCLEOTIDE SEQUENCE [LARGE SCALE GENOMIC DNA]</scope>
    <source>
        <strain evidence="5 6">4-36</strain>
    </source>
</reference>
<dbReference type="SMART" id="SM00345">
    <property type="entry name" value="HTH_GNTR"/>
    <property type="match status" value="1"/>
</dbReference>
<evidence type="ECO:0000259" key="4">
    <source>
        <dbReference type="PROSITE" id="PS50949"/>
    </source>
</evidence>
<dbReference type="InterPro" id="IPR050679">
    <property type="entry name" value="Bact_HTH_transcr_reg"/>
</dbReference>
<dbReference type="GO" id="GO:0045892">
    <property type="term" value="P:negative regulation of DNA-templated transcription"/>
    <property type="evidence" value="ECO:0007669"/>
    <property type="project" value="TreeGrafter"/>
</dbReference>
<dbReference type="InterPro" id="IPR000524">
    <property type="entry name" value="Tscrpt_reg_HTH_GntR"/>
</dbReference>
<dbReference type="GO" id="GO:0003677">
    <property type="term" value="F:DNA binding"/>
    <property type="evidence" value="ECO:0007669"/>
    <property type="project" value="UniProtKB-KW"/>
</dbReference>
<keyword evidence="2" id="KW-0238">DNA-binding</keyword>
<dbReference type="GO" id="GO:0003700">
    <property type="term" value="F:DNA-binding transcription factor activity"/>
    <property type="evidence" value="ECO:0007669"/>
    <property type="project" value="InterPro"/>
</dbReference>
<evidence type="ECO:0000256" key="2">
    <source>
        <dbReference type="ARBA" id="ARBA00023125"/>
    </source>
</evidence>
<keyword evidence="6" id="KW-1185">Reference proteome</keyword>
<gene>
    <name evidence="5" type="ORF">QRX60_15115</name>
</gene>
<dbReference type="CDD" id="cd07377">
    <property type="entry name" value="WHTH_GntR"/>
    <property type="match status" value="1"/>
</dbReference>
<dbReference type="Proteomes" id="UP001239397">
    <property type="component" value="Chromosome"/>
</dbReference>
<evidence type="ECO:0000313" key="6">
    <source>
        <dbReference type="Proteomes" id="UP001239397"/>
    </source>
</evidence>
<sequence>MPIDQQGAQPLGAQIRDDLVRRIRAGEFALGEKIPSLKALAGTYNVAELTVHNAIRELQHAGVLESAAGRGTFVRSLPDESAPADDVAALRAEVADLRRRVEELEKRS</sequence>
<evidence type="ECO:0000313" key="5">
    <source>
        <dbReference type="EMBL" id="WIY05099.1"/>
    </source>
</evidence>
<dbReference type="InterPro" id="IPR036390">
    <property type="entry name" value="WH_DNA-bd_sf"/>
</dbReference>
<dbReference type="Pfam" id="PF00392">
    <property type="entry name" value="GntR"/>
    <property type="match status" value="1"/>
</dbReference>
<dbReference type="RefSeq" id="WP_286001402.1">
    <property type="nucleotide sequence ID" value="NZ_CP127295.1"/>
</dbReference>
<dbReference type="PANTHER" id="PTHR44846:SF1">
    <property type="entry name" value="MANNOSYL-D-GLYCERATE TRANSPORT_METABOLISM SYSTEM REPRESSOR MNGR-RELATED"/>
    <property type="match status" value="1"/>
</dbReference>
<protein>
    <submittedName>
        <fullName evidence="5">GntR family transcriptional regulator</fullName>
    </submittedName>
</protein>
<evidence type="ECO:0000256" key="1">
    <source>
        <dbReference type="ARBA" id="ARBA00023015"/>
    </source>
</evidence>
<dbReference type="EMBL" id="CP127295">
    <property type="protein sequence ID" value="WIY05099.1"/>
    <property type="molecule type" value="Genomic_DNA"/>
</dbReference>
<dbReference type="PANTHER" id="PTHR44846">
    <property type="entry name" value="MANNOSYL-D-GLYCERATE TRANSPORT/METABOLISM SYSTEM REPRESSOR MNGR-RELATED"/>
    <property type="match status" value="1"/>
</dbReference>
<dbReference type="PROSITE" id="PS50949">
    <property type="entry name" value="HTH_GNTR"/>
    <property type="match status" value="1"/>
</dbReference>
<dbReference type="AlphaFoldDB" id="A0A9Y2NKJ3"/>
<keyword evidence="3" id="KW-0804">Transcription</keyword>